<sequence>MAMKTTFAPQWRPCARLVRRVPKCRSTKVVPKASMRTPDTASRVLGALPYLLPLLDGLRYSRYFLRAAPAAAALLQPILPLAQLYFSIPFAGLVAFFGIYLGIVNNASLPRFVRLHAMQAVLVDILLIIPGLVESLFRTSLFGAGGQVQAMIYNVIWVYVLVCFVYGAGSSVLGSMARIPLVAEAADQQVR</sequence>
<dbReference type="AlphaFoldDB" id="A0A7S3U8U6"/>
<evidence type="ECO:0000256" key="3">
    <source>
        <dbReference type="ARBA" id="ARBA00022692"/>
    </source>
</evidence>
<comment type="subcellular location">
    <subcellularLocation>
        <location evidence="1">Plastid</location>
        <location evidence="1">Chloroplast inner membrane</location>
        <topology evidence="1">Multi-pass membrane protein</topology>
    </subcellularLocation>
    <subcellularLocation>
        <location evidence="7">Plastid</location>
        <location evidence="7">Chloroplast membrane</location>
        <topology evidence="7">Multi-pass membrane protein</topology>
    </subcellularLocation>
</comment>
<evidence type="ECO:0000256" key="4">
    <source>
        <dbReference type="ARBA" id="ARBA00022780"/>
    </source>
</evidence>
<evidence type="ECO:0000256" key="6">
    <source>
        <dbReference type="ARBA" id="ARBA00023136"/>
    </source>
</evidence>
<reference evidence="8" key="1">
    <citation type="submission" date="2021-01" db="EMBL/GenBank/DDBJ databases">
        <authorList>
            <person name="Corre E."/>
            <person name="Pelletier E."/>
            <person name="Niang G."/>
            <person name="Scheremetjew M."/>
            <person name="Finn R."/>
            <person name="Kale V."/>
            <person name="Holt S."/>
            <person name="Cochrane G."/>
            <person name="Meng A."/>
            <person name="Brown T."/>
            <person name="Cohen L."/>
        </authorList>
    </citation>
    <scope>NUCLEOTIDE SEQUENCE</scope>
    <source>
        <strain evidence="8">CCMP1897</strain>
    </source>
</reference>
<keyword evidence="7" id="KW-0150">Chloroplast</keyword>
<protein>
    <recommendedName>
        <fullName evidence="7">Protein TIC 20</fullName>
    </recommendedName>
</protein>
<dbReference type="EMBL" id="HBIS01000112">
    <property type="protein sequence ID" value="CAE0606269.1"/>
    <property type="molecule type" value="Transcribed_RNA"/>
</dbReference>
<keyword evidence="6 7" id="KW-0472">Membrane</keyword>
<comment type="similarity">
    <text evidence="2 7">Belongs to the Tic20 family.</text>
</comment>
<keyword evidence="4" id="KW-1001">Plastid inner membrane</keyword>
<dbReference type="PANTHER" id="PTHR33510:SF5">
    <property type="entry name" value="PROTEIN TIC 20-II, CHLOROPLASTIC"/>
    <property type="match status" value="1"/>
</dbReference>
<feature type="transmembrane region" description="Helical" evidence="7">
    <location>
        <begin position="85"/>
        <end position="103"/>
    </location>
</feature>
<dbReference type="InterPro" id="IPR005691">
    <property type="entry name" value="Tic20"/>
</dbReference>
<gene>
    <name evidence="8" type="ORF">PSAL00342_LOCUS85</name>
</gene>
<comment type="caution">
    <text evidence="7">Lacks conserved residue(s) required for the propagation of feature annotation.</text>
</comment>
<proteinExistence type="inferred from homology"/>
<comment type="function">
    <text evidence="7">Involved in protein precursor import into chloroplasts.</text>
</comment>
<name>A0A7S3U8U6_9CHLO</name>
<evidence type="ECO:0000256" key="1">
    <source>
        <dbReference type="ARBA" id="ARBA00004478"/>
    </source>
</evidence>
<feature type="transmembrane region" description="Helical" evidence="7">
    <location>
        <begin position="152"/>
        <end position="173"/>
    </location>
</feature>
<evidence type="ECO:0000256" key="7">
    <source>
        <dbReference type="RuleBase" id="RU367003"/>
    </source>
</evidence>
<organism evidence="8">
    <name type="scientific">Picocystis salinarum</name>
    <dbReference type="NCBI Taxonomy" id="88271"/>
    <lineage>
        <taxon>Eukaryota</taxon>
        <taxon>Viridiplantae</taxon>
        <taxon>Chlorophyta</taxon>
        <taxon>Picocystophyceae</taxon>
        <taxon>Picocystales</taxon>
        <taxon>Picocystaceae</taxon>
        <taxon>Picocystis</taxon>
    </lineage>
</organism>
<keyword evidence="7" id="KW-0934">Plastid</keyword>
<dbReference type="GO" id="GO:0009706">
    <property type="term" value="C:chloroplast inner membrane"/>
    <property type="evidence" value="ECO:0007669"/>
    <property type="project" value="UniProtKB-SubCell"/>
</dbReference>
<dbReference type="Pfam" id="PF16166">
    <property type="entry name" value="TIC20"/>
    <property type="match status" value="1"/>
</dbReference>
<keyword evidence="5 7" id="KW-1133">Transmembrane helix</keyword>
<evidence type="ECO:0000256" key="5">
    <source>
        <dbReference type="ARBA" id="ARBA00022989"/>
    </source>
</evidence>
<dbReference type="PANTHER" id="PTHR33510">
    <property type="entry name" value="PROTEIN TIC 20-II, CHLOROPLASTIC"/>
    <property type="match status" value="1"/>
</dbReference>
<accession>A0A7S3U8U6</accession>
<evidence type="ECO:0000256" key="2">
    <source>
        <dbReference type="ARBA" id="ARBA00009596"/>
    </source>
</evidence>
<feature type="transmembrane region" description="Helical" evidence="7">
    <location>
        <begin position="115"/>
        <end position="132"/>
    </location>
</feature>
<keyword evidence="3 7" id="KW-0812">Transmembrane</keyword>
<evidence type="ECO:0000313" key="8">
    <source>
        <dbReference type="EMBL" id="CAE0606269.1"/>
    </source>
</evidence>